<dbReference type="PANTHER" id="PTHR23222:SF0">
    <property type="entry name" value="PROHIBITIN 1"/>
    <property type="match status" value="1"/>
</dbReference>
<dbReference type="SUPFAM" id="SSF117892">
    <property type="entry name" value="Band 7/SPFH domain"/>
    <property type="match status" value="1"/>
</dbReference>
<evidence type="ECO:0000313" key="3">
    <source>
        <dbReference type="EMBL" id="CAA6817704.1"/>
    </source>
</evidence>
<dbReference type="InterPro" id="IPR036013">
    <property type="entry name" value="Band_7/SPFH_dom_sf"/>
</dbReference>
<evidence type="ECO:0000259" key="2">
    <source>
        <dbReference type="Pfam" id="PF01145"/>
    </source>
</evidence>
<sequence length="264" mass="29606">MKHGLLLLMAAFFISSCTTVESGHKGVKVYWGGKTDMKTIMPEGMDMGISWLWNSCIEYDVREKTLVRKFVFNDSRNMETSVEIALDYNLNPTQVNLIHTKITDIDTKILKTLKSSGKEVVPQYTASDLNLRKRKEAEAALREIISKELPEFYVEFARVQITDVDIPKAIANVAEETAIQEGRNSLASKKELEQTNLAKARIAEAKGKYDAALFDAKTKDIMSSPKMLELKKLEIEMEWAKKGVSKYGNNNVFGAGTSVIKGLN</sequence>
<dbReference type="PANTHER" id="PTHR23222">
    <property type="entry name" value="PROHIBITIN"/>
    <property type="match status" value="1"/>
</dbReference>
<dbReference type="Gene3D" id="3.30.479.30">
    <property type="entry name" value="Band 7 domain"/>
    <property type="match status" value="1"/>
</dbReference>
<dbReference type="InterPro" id="IPR000163">
    <property type="entry name" value="Prohibitin"/>
</dbReference>
<dbReference type="EMBL" id="CACVAQ010000254">
    <property type="protein sequence ID" value="CAA6817704.1"/>
    <property type="molecule type" value="Genomic_DNA"/>
</dbReference>
<dbReference type="AlphaFoldDB" id="A0A6S6TEE5"/>
<name>A0A6S6TEE5_9BACT</name>
<accession>A0A6S6TEE5</accession>
<dbReference type="Pfam" id="PF01145">
    <property type="entry name" value="Band_7"/>
    <property type="match status" value="1"/>
</dbReference>
<protein>
    <recommendedName>
        <fullName evidence="2">Band 7 domain-containing protein</fullName>
    </recommendedName>
</protein>
<dbReference type="GO" id="GO:0016020">
    <property type="term" value="C:membrane"/>
    <property type="evidence" value="ECO:0007669"/>
    <property type="project" value="UniProtKB-SubCell"/>
</dbReference>
<gene>
    <name evidence="3" type="ORF">HELGO_WM17295</name>
</gene>
<dbReference type="PROSITE" id="PS51257">
    <property type="entry name" value="PROKAR_LIPOPROTEIN"/>
    <property type="match status" value="1"/>
</dbReference>
<dbReference type="InterPro" id="IPR001107">
    <property type="entry name" value="Band_7"/>
</dbReference>
<organism evidence="3">
    <name type="scientific">uncultured Aureispira sp</name>
    <dbReference type="NCBI Taxonomy" id="1331704"/>
    <lineage>
        <taxon>Bacteria</taxon>
        <taxon>Pseudomonadati</taxon>
        <taxon>Bacteroidota</taxon>
        <taxon>Saprospiria</taxon>
        <taxon>Saprospirales</taxon>
        <taxon>Saprospiraceae</taxon>
        <taxon>Aureispira</taxon>
        <taxon>environmental samples</taxon>
    </lineage>
</organism>
<proteinExistence type="predicted"/>
<evidence type="ECO:0000256" key="1">
    <source>
        <dbReference type="ARBA" id="ARBA00004167"/>
    </source>
</evidence>
<reference evidence="3" key="1">
    <citation type="submission" date="2020-01" db="EMBL/GenBank/DDBJ databases">
        <authorList>
            <person name="Meier V. D."/>
            <person name="Meier V D."/>
        </authorList>
    </citation>
    <scope>NUCLEOTIDE SEQUENCE</scope>
    <source>
        <strain evidence="3">HLG_WM_MAG_10</strain>
    </source>
</reference>
<feature type="domain" description="Band 7" evidence="2">
    <location>
        <begin position="19"/>
        <end position="206"/>
    </location>
</feature>
<comment type="subcellular location">
    <subcellularLocation>
        <location evidence="1">Membrane</location>
        <topology evidence="1">Single-pass membrane protein</topology>
    </subcellularLocation>
</comment>